<name>A0A9P6WIM4_9ASCO</name>
<dbReference type="AlphaFoldDB" id="A0A9P6WIM4"/>
<keyword evidence="3" id="KW-1185">Reference proteome</keyword>
<evidence type="ECO:0000259" key="1">
    <source>
        <dbReference type="Pfam" id="PF18265"/>
    </source>
</evidence>
<evidence type="ECO:0000313" key="3">
    <source>
        <dbReference type="Proteomes" id="UP000697127"/>
    </source>
</evidence>
<evidence type="ECO:0000313" key="2">
    <source>
        <dbReference type="EMBL" id="KAG0686812.1"/>
    </source>
</evidence>
<dbReference type="GO" id="GO:0000502">
    <property type="term" value="C:proteasome complex"/>
    <property type="evidence" value="ECO:0007669"/>
    <property type="project" value="UniProtKB-KW"/>
</dbReference>
<dbReference type="OrthoDB" id="72325at2759"/>
<gene>
    <name evidence="2" type="primary">NAS2</name>
    <name evidence="2" type="ORF">C6P40_003338</name>
</gene>
<dbReference type="EMBL" id="PUHW01000373">
    <property type="protein sequence ID" value="KAG0686812.1"/>
    <property type="molecule type" value="Genomic_DNA"/>
</dbReference>
<feature type="domain" description="Nas2 N-terminal" evidence="1">
    <location>
        <begin position="28"/>
        <end position="103"/>
    </location>
</feature>
<dbReference type="GO" id="GO:0005634">
    <property type="term" value="C:nucleus"/>
    <property type="evidence" value="ECO:0007669"/>
    <property type="project" value="TreeGrafter"/>
</dbReference>
<dbReference type="Proteomes" id="UP000697127">
    <property type="component" value="Unassembled WGS sequence"/>
</dbReference>
<organism evidence="2 3">
    <name type="scientific">Pichia californica</name>
    <dbReference type="NCBI Taxonomy" id="460514"/>
    <lineage>
        <taxon>Eukaryota</taxon>
        <taxon>Fungi</taxon>
        <taxon>Dikarya</taxon>
        <taxon>Ascomycota</taxon>
        <taxon>Saccharomycotina</taxon>
        <taxon>Pichiomycetes</taxon>
        <taxon>Pichiales</taxon>
        <taxon>Pichiaceae</taxon>
        <taxon>Pichia</taxon>
    </lineage>
</organism>
<dbReference type="GO" id="GO:0070682">
    <property type="term" value="P:proteasome regulatory particle assembly"/>
    <property type="evidence" value="ECO:0007669"/>
    <property type="project" value="InterPro"/>
</dbReference>
<accession>A0A9P6WIM4</accession>
<dbReference type="InterPro" id="IPR035269">
    <property type="entry name" value="PSMD9"/>
</dbReference>
<dbReference type="Gene3D" id="6.10.140.1710">
    <property type="match status" value="1"/>
</dbReference>
<keyword evidence="2" id="KW-0647">Proteasome</keyword>
<proteinExistence type="predicted"/>
<protein>
    <submittedName>
        <fullName evidence="2">26S proteasome regulatory subunit</fullName>
    </submittedName>
</protein>
<comment type="caution">
    <text evidence="2">The sequence shown here is derived from an EMBL/GenBank/DDBJ whole genome shotgun (WGS) entry which is preliminary data.</text>
</comment>
<sequence>MSLTNNLPQIKYSLQISSREQLNNMSFSELSDYRKQLDHDLSRLFIYLKNDLHADMSTDLLSGDGFPRSDIDIVQVRLCRVKIIKLQNDYKWISETLLDKMNSQLSQNNK</sequence>
<dbReference type="Pfam" id="PF18265">
    <property type="entry name" value="Nas2_N"/>
    <property type="match status" value="1"/>
</dbReference>
<reference evidence="2" key="1">
    <citation type="submission" date="2020-11" db="EMBL/GenBank/DDBJ databases">
        <title>Kefir isolates.</title>
        <authorList>
            <person name="Marcisauskas S."/>
            <person name="Kim Y."/>
            <person name="Blasche S."/>
        </authorList>
    </citation>
    <scope>NUCLEOTIDE SEQUENCE</scope>
    <source>
        <strain evidence="2">Olga-1</strain>
    </source>
</reference>
<dbReference type="InterPro" id="IPR040815">
    <property type="entry name" value="Nas2_N"/>
</dbReference>
<dbReference type="PANTHER" id="PTHR12651">
    <property type="entry name" value="26S PROTEASOME NON-ATPASE REGULATORY SUBUNIT 9"/>
    <property type="match status" value="1"/>
</dbReference>
<dbReference type="GO" id="GO:0005737">
    <property type="term" value="C:cytoplasm"/>
    <property type="evidence" value="ECO:0007669"/>
    <property type="project" value="TreeGrafter"/>
</dbReference>
<dbReference type="PANTHER" id="PTHR12651:SF1">
    <property type="entry name" value="26S PROTEASOME NON-ATPASE REGULATORY SUBUNIT 9"/>
    <property type="match status" value="1"/>
</dbReference>